<dbReference type="RefSeq" id="WP_344727975.1">
    <property type="nucleotide sequence ID" value="NZ_BAAAUS010000048.1"/>
</dbReference>
<reference evidence="5" key="1">
    <citation type="journal article" date="2019" name="Int. J. Syst. Evol. Microbiol.">
        <title>The Global Catalogue of Microorganisms (GCM) 10K type strain sequencing project: providing services to taxonomists for standard genome sequencing and annotation.</title>
        <authorList>
            <consortium name="The Broad Institute Genomics Platform"/>
            <consortium name="The Broad Institute Genome Sequencing Center for Infectious Disease"/>
            <person name="Wu L."/>
            <person name="Ma J."/>
        </authorList>
    </citation>
    <scope>NUCLEOTIDE SEQUENCE [LARGE SCALE GENOMIC DNA]</scope>
    <source>
        <strain evidence="5">CCM 7043</strain>
    </source>
</reference>
<feature type="transmembrane region" description="Helical" evidence="2">
    <location>
        <begin position="44"/>
        <end position="63"/>
    </location>
</feature>
<feature type="transmembrane region" description="Helical" evidence="2">
    <location>
        <begin position="69"/>
        <end position="90"/>
    </location>
</feature>
<feature type="transmembrane region" description="Helical" evidence="2">
    <location>
        <begin position="102"/>
        <end position="130"/>
    </location>
</feature>
<keyword evidence="2" id="KW-1133">Transmembrane helix</keyword>
<dbReference type="EMBL" id="JBHUCO010000042">
    <property type="protein sequence ID" value="MFD1521940.1"/>
    <property type="molecule type" value="Genomic_DNA"/>
</dbReference>
<dbReference type="PANTHER" id="PTHR30487">
    <property type="entry name" value="TYPE 4 PREPILIN-LIKE PROTEINS LEADER PEPTIDE-PROCESSING ENZYME"/>
    <property type="match status" value="1"/>
</dbReference>
<dbReference type="Pfam" id="PF01478">
    <property type="entry name" value="Peptidase_A24"/>
    <property type="match status" value="1"/>
</dbReference>
<dbReference type="PANTHER" id="PTHR30487:SF0">
    <property type="entry name" value="PREPILIN LEADER PEPTIDASE_N-METHYLTRANSFERASE-RELATED"/>
    <property type="match status" value="1"/>
</dbReference>
<evidence type="ECO:0000313" key="5">
    <source>
        <dbReference type="Proteomes" id="UP001597114"/>
    </source>
</evidence>
<feature type="transmembrane region" description="Helical" evidence="2">
    <location>
        <begin position="150"/>
        <end position="183"/>
    </location>
</feature>
<evidence type="ECO:0000256" key="1">
    <source>
        <dbReference type="ARBA" id="ARBA00005801"/>
    </source>
</evidence>
<evidence type="ECO:0000313" key="4">
    <source>
        <dbReference type="EMBL" id="MFD1521940.1"/>
    </source>
</evidence>
<comment type="similarity">
    <text evidence="1">Belongs to the peptidase A24 family.</text>
</comment>
<dbReference type="EC" id="3.4.23.43" evidence="4"/>
<dbReference type="Gene3D" id="1.20.120.1220">
    <property type="match status" value="1"/>
</dbReference>
<keyword evidence="4" id="KW-0378">Hydrolase</keyword>
<evidence type="ECO:0000256" key="2">
    <source>
        <dbReference type="SAM" id="Phobius"/>
    </source>
</evidence>
<keyword evidence="5" id="KW-1185">Reference proteome</keyword>
<keyword evidence="2" id="KW-0812">Transmembrane</keyword>
<protein>
    <submittedName>
        <fullName evidence="4">Prepilin peptidase</fullName>
        <ecNumber evidence="4">3.4.23.43</ecNumber>
    </submittedName>
</protein>
<organism evidence="4 5">
    <name type="scientific">Pseudonocardia yunnanensis</name>
    <dbReference type="NCBI Taxonomy" id="58107"/>
    <lineage>
        <taxon>Bacteria</taxon>
        <taxon>Bacillati</taxon>
        <taxon>Actinomycetota</taxon>
        <taxon>Actinomycetes</taxon>
        <taxon>Pseudonocardiales</taxon>
        <taxon>Pseudonocardiaceae</taxon>
        <taxon>Pseudonocardia</taxon>
    </lineage>
</organism>
<keyword evidence="2" id="KW-0472">Membrane</keyword>
<accession>A0ABW4F595</accession>
<feature type="transmembrane region" description="Helical" evidence="2">
    <location>
        <begin position="12"/>
        <end position="32"/>
    </location>
</feature>
<dbReference type="Proteomes" id="UP001597114">
    <property type="component" value="Unassembled WGS sequence"/>
</dbReference>
<feature type="domain" description="Prepilin type IV endopeptidase peptidase" evidence="3">
    <location>
        <begin position="76"/>
        <end position="181"/>
    </location>
</feature>
<evidence type="ECO:0000259" key="3">
    <source>
        <dbReference type="Pfam" id="PF01478"/>
    </source>
</evidence>
<gene>
    <name evidence="4" type="ORF">ACFSJD_30900</name>
</gene>
<comment type="caution">
    <text evidence="4">The sequence shown here is derived from an EMBL/GenBank/DDBJ whole genome shotgun (WGS) entry which is preliminary data.</text>
</comment>
<sequence length="226" mass="22166">MLRALNVVTEGAAMICAGIAGAAAGAVARHLLGRLRRGARIPPPWCEIAVGVLWAAVAAAWAAGVVPAVWVPVLLALAWFGVAAGAVDFAHRRLPDALTLPALPAALLLLLPLGPTAVLHGLAGAALAVGAHGAVHLAVPRAMGAGDVKLAAPLGAVLAAAGWPALVLAAFLAAVLTAVLGVAGLATRRLGRRAALPHGPSMLAATWLVTSWLAAVGAVPAADGGG</sequence>
<dbReference type="GO" id="GO:0004190">
    <property type="term" value="F:aspartic-type endopeptidase activity"/>
    <property type="evidence" value="ECO:0007669"/>
    <property type="project" value="UniProtKB-EC"/>
</dbReference>
<proteinExistence type="inferred from homology"/>
<dbReference type="InterPro" id="IPR000045">
    <property type="entry name" value="Prepilin_IV_endopep_pep"/>
</dbReference>
<name>A0ABW4F595_9PSEU</name>
<feature type="transmembrane region" description="Helical" evidence="2">
    <location>
        <begin position="203"/>
        <end position="222"/>
    </location>
</feature>
<dbReference type="InterPro" id="IPR050882">
    <property type="entry name" value="Prepilin_peptidase/N-MTase"/>
</dbReference>